<organism evidence="16 17">
    <name type="scientific">Russula ochroleuca</name>
    <dbReference type="NCBI Taxonomy" id="152965"/>
    <lineage>
        <taxon>Eukaryota</taxon>
        <taxon>Fungi</taxon>
        <taxon>Dikarya</taxon>
        <taxon>Basidiomycota</taxon>
        <taxon>Agaricomycotina</taxon>
        <taxon>Agaricomycetes</taxon>
        <taxon>Russulales</taxon>
        <taxon>Russulaceae</taxon>
        <taxon>Russula</taxon>
    </lineage>
</organism>
<dbReference type="InterPro" id="IPR055374">
    <property type="entry name" value="Ribophorin_II_3rd"/>
</dbReference>
<feature type="domain" description="Ribophorin II third" evidence="14">
    <location>
        <begin position="52"/>
        <end position="122"/>
    </location>
</feature>
<keyword evidence="17" id="KW-1185">Reference proteome</keyword>
<gene>
    <name evidence="16" type="ORF">DFH94DRAFT_762344</name>
</gene>
<dbReference type="Pfam" id="PF23860">
    <property type="entry name" value="Ribophorin_II_3rd"/>
    <property type="match status" value="1"/>
</dbReference>
<evidence type="ECO:0000256" key="4">
    <source>
        <dbReference type="ARBA" id="ARBA00009038"/>
    </source>
</evidence>
<comment type="similarity">
    <text evidence="4">Belongs to the SWP1 family.</text>
</comment>
<evidence type="ECO:0000256" key="3">
    <source>
        <dbReference type="ARBA" id="ARBA00004922"/>
    </source>
</evidence>
<dbReference type="PANTHER" id="PTHR12640">
    <property type="entry name" value="RIBOPHORIN II"/>
    <property type="match status" value="1"/>
</dbReference>
<evidence type="ECO:0000256" key="8">
    <source>
        <dbReference type="ARBA" id="ARBA00022989"/>
    </source>
</evidence>
<keyword evidence="8 12" id="KW-1133">Transmembrane helix</keyword>
<evidence type="ECO:0000313" key="17">
    <source>
        <dbReference type="Proteomes" id="UP000759537"/>
    </source>
</evidence>
<evidence type="ECO:0000256" key="13">
    <source>
        <dbReference type="SAM" id="SignalP"/>
    </source>
</evidence>
<evidence type="ECO:0000313" key="16">
    <source>
        <dbReference type="EMBL" id="KAF8474438.1"/>
    </source>
</evidence>
<reference evidence="16" key="1">
    <citation type="submission" date="2019-10" db="EMBL/GenBank/DDBJ databases">
        <authorList>
            <consortium name="DOE Joint Genome Institute"/>
            <person name="Kuo A."/>
            <person name="Miyauchi S."/>
            <person name="Kiss E."/>
            <person name="Drula E."/>
            <person name="Kohler A."/>
            <person name="Sanchez-Garcia M."/>
            <person name="Andreopoulos B."/>
            <person name="Barry K.W."/>
            <person name="Bonito G."/>
            <person name="Buee M."/>
            <person name="Carver A."/>
            <person name="Chen C."/>
            <person name="Cichocki N."/>
            <person name="Clum A."/>
            <person name="Culley D."/>
            <person name="Crous P.W."/>
            <person name="Fauchery L."/>
            <person name="Girlanda M."/>
            <person name="Hayes R."/>
            <person name="Keri Z."/>
            <person name="LaButti K."/>
            <person name="Lipzen A."/>
            <person name="Lombard V."/>
            <person name="Magnuson J."/>
            <person name="Maillard F."/>
            <person name="Morin E."/>
            <person name="Murat C."/>
            <person name="Nolan M."/>
            <person name="Ohm R."/>
            <person name="Pangilinan J."/>
            <person name="Pereira M."/>
            <person name="Perotto S."/>
            <person name="Peter M."/>
            <person name="Riley R."/>
            <person name="Sitrit Y."/>
            <person name="Stielow B."/>
            <person name="Szollosi G."/>
            <person name="Zifcakova L."/>
            <person name="Stursova M."/>
            <person name="Spatafora J.W."/>
            <person name="Tedersoo L."/>
            <person name="Vaario L.-M."/>
            <person name="Yamada A."/>
            <person name="Yan M."/>
            <person name="Wang P."/>
            <person name="Xu J."/>
            <person name="Bruns T."/>
            <person name="Baldrian P."/>
            <person name="Vilgalys R."/>
            <person name="Henrissat B."/>
            <person name="Grigoriev I.V."/>
            <person name="Hibbett D."/>
            <person name="Nagy L.G."/>
            <person name="Martin F.M."/>
        </authorList>
    </citation>
    <scope>NUCLEOTIDE SEQUENCE</scope>
    <source>
        <strain evidence="16">Prilba</strain>
    </source>
</reference>
<dbReference type="EMBL" id="WHVB01000017">
    <property type="protein sequence ID" value="KAF8474438.1"/>
    <property type="molecule type" value="Genomic_DNA"/>
</dbReference>
<evidence type="ECO:0000256" key="7">
    <source>
        <dbReference type="ARBA" id="ARBA00022824"/>
    </source>
</evidence>
<evidence type="ECO:0000256" key="9">
    <source>
        <dbReference type="ARBA" id="ARBA00023136"/>
    </source>
</evidence>
<dbReference type="AlphaFoldDB" id="A0A9P5K299"/>
<evidence type="ECO:0000256" key="5">
    <source>
        <dbReference type="ARBA" id="ARBA00022692"/>
    </source>
</evidence>
<dbReference type="GO" id="GO:0008250">
    <property type="term" value="C:oligosaccharyltransferase complex"/>
    <property type="evidence" value="ECO:0007669"/>
    <property type="project" value="InterPro"/>
</dbReference>
<evidence type="ECO:0000259" key="15">
    <source>
        <dbReference type="Pfam" id="PF25147"/>
    </source>
</evidence>
<dbReference type="InterPro" id="IPR008814">
    <property type="entry name" value="Swp1"/>
</dbReference>
<keyword evidence="9 12" id="KW-0472">Membrane</keyword>
<protein>
    <recommendedName>
        <fullName evidence="11">Ribophorin II</fullName>
    </recommendedName>
    <alternativeName>
        <fullName evidence="10">Ribophorin-2</fullName>
    </alternativeName>
</protein>
<evidence type="ECO:0000259" key="14">
    <source>
        <dbReference type="Pfam" id="PF23860"/>
    </source>
</evidence>
<feature type="transmembrane region" description="Helical" evidence="12">
    <location>
        <begin position="245"/>
        <end position="269"/>
    </location>
</feature>
<comment type="subcellular location">
    <subcellularLocation>
        <location evidence="2">Endoplasmic reticulum membrane</location>
        <topology evidence="2">Multi-pass membrane protein</topology>
    </subcellularLocation>
</comment>
<name>A0A9P5K299_9AGAM</name>
<comment type="pathway">
    <text evidence="3">Protein modification; protein glycosylation.</text>
</comment>
<evidence type="ECO:0000256" key="12">
    <source>
        <dbReference type="SAM" id="Phobius"/>
    </source>
</evidence>
<reference evidence="16" key="2">
    <citation type="journal article" date="2020" name="Nat. Commun.">
        <title>Large-scale genome sequencing of mycorrhizal fungi provides insights into the early evolution of symbiotic traits.</title>
        <authorList>
            <person name="Miyauchi S."/>
            <person name="Kiss E."/>
            <person name="Kuo A."/>
            <person name="Drula E."/>
            <person name="Kohler A."/>
            <person name="Sanchez-Garcia M."/>
            <person name="Morin E."/>
            <person name="Andreopoulos B."/>
            <person name="Barry K.W."/>
            <person name="Bonito G."/>
            <person name="Buee M."/>
            <person name="Carver A."/>
            <person name="Chen C."/>
            <person name="Cichocki N."/>
            <person name="Clum A."/>
            <person name="Culley D."/>
            <person name="Crous P.W."/>
            <person name="Fauchery L."/>
            <person name="Girlanda M."/>
            <person name="Hayes R.D."/>
            <person name="Keri Z."/>
            <person name="LaButti K."/>
            <person name="Lipzen A."/>
            <person name="Lombard V."/>
            <person name="Magnuson J."/>
            <person name="Maillard F."/>
            <person name="Murat C."/>
            <person name="Nolan M."/>
            <person name="Ohm R.A."/>
            <person name="Pangilinan J."/>
            <person name="Pereira M.F."/>
            <person name="Perotto S."/>
            <person name="Peter M."/>
            <person name="Pfister S."/>
            <person name="Riley R."/>
            <person name="Sitrit Y."/>
            <person name="Stielow J.B."/>
            <person name="Szollosi G."/>
            <person name="Zifcakova L."/>
            <person name="Stursova M."/>
            <person name="Spatafora J.W."/>
            <person name="Tedersoo L."/>
            <person name="Vaario L.M."/>
            <person name="Yamada A."/>
            <person name="Yan M."/>
            <person name="Wang P."/>
            <person name="Xu J."/>
            <person name="Bruns T."/>
            <person name="Baldrian P."/>
            <person name="Vilgalys R."/>
            <person name="Dunand C."/>
            <person name="Henrissat B."/>
            <person name="Grigoriev I.V."/>
            <person name="Hibbett D."/>
            <person name="Nagy L.G."/>
            <person name="Martin F.M."/>
        </authorList>
    </citation>
    <scope>NUCLEOTIDE SEQUENCE</scope>
    <source>
        <strain evidence="16">Prilba</strain>
    </source>
</reference>
<dbReference type="PANTHER" id="PTHR12640:SF0">
    <property type="entry name" value="DOLICHYL-DIPHOSPHOOLIGOSACCHARIDE--PROTEIN GLYCOSYLTRANSFERASE SUBUNIT 2"/>
    <property type="match status" value="1"/>
</dbReference>
<sequence length="276" mass="30093">MGFQSLFSALLCFIAAAHAAQLTVRSPRLTVFGPDGGELSSEQISLKKRPNPVTLGPSDTLKLTFQVTEEATENGVQPHQTFLRFFDSTTGEEGLQPVKITPSGKAKFELNMAKPPSSLPPSGAAPLHVSLLLGSFVHTPVTFDLFDLHVPPSAPAPVHPEEVFYQIRPEIAHTFRPEPKLPLRPISAFFAALVLAPWAVLFVLWGAVRPGVPHLFSPSILFFILSLALIEGLLFWYWIELRLGQILLYGSGAATLTVLTGKQALAGIAKRRTRSR</sequence>
<accession>A0A9P5K299</accession>
<feature type="transmembrane region" description="Helical" evidence="12">
    <location>
        <begin position="220"/>
        <end position="239"/>
    </location>
</feature>
<feature type="signal peptide" evidence="13">
    <location>
        <begin position="1"/>
        <end position="19"/>
    </location>
</feature>
<feature type="transmembrane region" description="Helical" evidence="12">
    <location>
        <begin position="186"/>
        <end position="208"/>
    </location>
</feature>
<keyword evidence="6 13" id="KW-0732">Signal</keyword>
<dbReference type="InterPro" id="IPR056790">
    <property type="entry name" value="Ribophorin_II_C"/>
</dbReference>
<dbReference type="Pfam" id="PF25147">
    <property type="entry name" value="Ribophorin_II_C"/>
    <property type="match status" value="1"/>
</dbReference>
<feature type="domain" description="Ribophorin II C-terminal" evidence="15">
    <location>
        <begin position="175"/>
        <end position="272"/>
    </location>
</feature>
<proteinExistence type="inferred from homology"/>
<comment type="caution">
    <text evidence="16">The sequence shown here is derived from an EMBL/GenBank/DDBJ whole genome shotgun (WGS) entry which is preliminary data.</text>
</comment>
<evidence type="ECO:0000256" key="2">
    <source>
        <dbReference type="ARBA" id="ARBA00004477"/>
    </source>
</evidence>
<dbReference type="Proteomes" id="UP000759537">
    <property type="component" value="Unassembled WGS sequence"/>
</dbReference>
<evidence type="ECO:0000256" key="10">
    <source>
        <dbReference type="ARBA" id="ARBA00030078"/>
    </source>
</evidence>
<comment type="function">
    <text evidence="1">Subunit of the oligosaccharyl transferase (OST) complex that catalyzes the initial transfer of a defined glycan (Glc(3)Man(9)GlcNAc(2) in eukaryotes) from the lipid carrier dolichol-pyrophosphate to an asparagine residue within an Asn-X-Ser/Thr consensus motif in nascent polypeptide chains, the first step in protein N-glycosylation. N-glycosylation occurs cotranslationally and the complex associates with the Sec61 complex at the channel-forming translocon complex that mediates protein translocation across the endoplasmic reticulum (ER). All subunits are required for a maximal enzyme activity.</text>
</comment>
<dbReference type="OrthoDB" id="432292at2759"/>
<dbReference type="GO" id="GO:0006487">
    <property type="term" value="P:protein N-linked glycosylation"/>
    <property type="evidence" value="ECO:0007669"/>
    <property type="project" value="TreeGrafter"/>
</dbReference>
<evidence type="ECO:0000256" key="6">
    <source>
        <dbReference type="ARBA" id="ARBA00022729"/>
    </source>
</evidence>
<keyword evidence="5 12" id="KW-0812">Transmembrane</keyword>
<evidence type="ECO:0000256" key="11">
    <source>
        <dbReference type="ARBA" id="ARBA00032139"/>
    </source>
</evidence>
<keyword evidence="7" id="KW-0256">Endoplasmic reticulum</keyword>
<evidence type="ECO:0000256" key="1">
    <source>
        <dbReference type="ARBA" id="ARBA00002791"/>
    </source>
</evidence>
<feature type="chain" id="PRO_5044292897" description="Ribophorin II" evidence="13">
    <location>
        <begin position="20"/>
        <end position="276"/>
    </location>
</feature>